<feature type="domain" description="Myb/SANT-like" evidence="1">
    <location>
        <begin position="13"/>
        <end position="105"/>
    </location>
</feature>
<accession>A0A2I0VHQ6</accession>
<reference evidence="2 3" key="1">
    <citation type="journal article" date="2016" name="Sci. Rep.">
        <title>The Dendrobium catenatum Lindl. genome sequence provides insights into polysaccharide synthase, floral development and adaptive evolution.</title>
        <authorList>
            <person name="Zhang G.Q."/>
            <person name="Xu Q."/>
            <person name="Bian C."/>
            <person name="Tsai W.C."/>
            <person name="Yeh C.M."/>
            <person name="Liu K.W."/>
            <person name="Yoshida K."/>
            <person name="Zhang L.S."/>
            <person name="Chang S.B."/>
            <person name="Chen F."/>
            <person name="Shi Y."/>
            <person name="Su Y.Y."/>
            <person name="Zhang Y.Q."/>
            <person name="Chen L.J."/>
            <person name="Yin Y."/>
            <person name="Lin M."/>
            <person name="Huang H."/>
            <person name="Deng H."/>
            <person name="Wang Z.W."/>
            <person name="Zhu S.L."/>
            <person name="Zhao X."/>
            <person name="Deng C."/>
            <person name="Niu S.C."/>
            <person name="Huang J."/>
            <person name="Wang M."/>
            <person name="Liu G.H."/>
            <person name="Yang H.J."/>
            <person name="Xiao X.J."/>
            <person name="Hsiao Y.Y."/>
            <person name="Wu W.L."/>
            <person name="Chen Y.Y."/>
            <person name="Mitsuda N."/>
            <person name="Ohme-Takagi M."/>
            <person name="Luo Y.B."/>
            <person name="Van de Peer Y."/>
            <person name="Liu Z.J."/>
        </authorList>
    </citation>
    <scope>NUCLEOTIDE SEQUENCE [LARGE SCALE GENOMIC DNA]</scope>
    <source>
        <tissue evidence="2">The whole plant</tissue>
    </source>
</reference>
<evidence type="ECO:0000313" key="3">
    <source>
        <dbReference type="Proteomes" id="UP000233837"/>
    </source>
</evidence>
<name>A0A2I0VHQ6_9ASPA</name>
<proteinExistence type="predicted"/>
<dbReference type="AlphaFoldDB" id="A0A2I0VHQ6"/>
<protein>
    <recommendedName>
        <fullName evidence="1">Myb/SANT-like domain-containing protein</fullName>
    </recommendedName>
</protein>
<dbReference type="InterPro" id="IPR024752">
    <property type="entry name" value="Myb/SANT-like_dom"/>
</dbReference>
<reference evidence="2 3" key="2">
    <citation type="journal article" date="2017" name="Nature">
        <title>The Apostasia genome and the evolution of orchids.</title>
        <authorList>
            <person name="Zhang G.Q."/>
            <person name="Liu K.W."/>
            <person name="Li Z."/>
            <person name="Lohaus R."/>
            <person name="Hsiao Y.Y."/>
            <person name="Niu S.C."/>
            <person name="Wang J.Y."/>
            <person name="Lin Y.C."/>
            <person name="Xu Q."/>
            <person name="Chen L.J."/>
            <person name="Yoshida K."/>
            <person name="Fujiwara S."/>
            <person name="Wang Z.W."/>
            <person name="Zhang Y.Q."/>
            <person name="Mitsuda N."/>
            <person name="Wang M."/>
            <person name="Liu G.H."/>
            <person name="Pecoraro L."/>
            <person name="Huang H.X."/>
            <person name="Xiao X.J."/>
            <person name="Lin M."/>
            <person name="Wu X.Y."/>
            <person name="Wu W.L."/>
            <person name="Chen Y.Y."/>
            <person name="Chang S.B."/>
            <person name="Sakamoto S."/>
            <person name="Ohme-Takagi M."/>
            <person name="Yagi M."/>
            <person name="Zeng S.J."/>
            <person name="Shen C.Y."/>
            <person name="Yeh C.M."/>
            <person name="Luo Y.B."/>
            <person name="Tsai W.C."/>
            <person name="Van de Peer Y."/>
            <person name="Liu Z.J."/>
        </authorList>
    </citation>
    <scope>NUCLEOTIDE SEQUENCE [LARGE SCALE GENOMIC DNA]</scope>
    <source>
        <tissue evidence="2">The whole plant</tissue>
    </source>
</reference>
<evidence type="ECO:0000313" key="2">
    <source>
        <dbReference type="EMBL" id="PKU62948.1"/>
    </source>
</evidence>
<dbReference type="PANTHER" id="PTHR31704">
    <property type="entry name" value="MYB/SANT-LIKE DNA-BINDING DOMAIN PROTEIN-RELATED"/>
    <property type="match status" value="1"/>
</dbReference>
<keyword evidence="3" id="KW-1185">Reference proteome</keyword>
<sequence length="108" mass="12946">MRKQRECGPPVTWDFDSTLLYCDICVGEIELDNRPTTHFNEGWTNIMKKFHSRTGRSYDLTQLKNKWNQLKKDWKLWKDLLCGETGLGWNPIKRIIDASNEWWNDKLQ</sequence>
<dbReference type="Proteomes" id="UP000233837">
    <property type="component" value="Unassembled WGS sequence"/>
</dbReference>
<dbReference type="Pfam" id="PF12776">
    <property type="entry name" value="Myb_DNA-bind_3"/>
    <property type="match status" value="1"/>
</dbReference>
<dbReference type="EMBL" id="KZ504190">
    <property type="protein sequence ID" value="PKU62948.1"/>
    <property type="molecule type" value="Genomic_DNA"/>
</dbReference>
<dbReference type="PANTHER" id="PTHR31704:SF37">
    <property type="entry name" value="HEAT SHOCK PROTEIN"/>
    <property type="match status" value="1"/>
</dbReference>
<gene>
    <name evidence="2" type="ORF">MA16_Dca028096</name>
</gene>
<organism evidence="2 3">
    <name type="scientific">Dendrobium catenatum</name>
    <dbReference type="NCBI Taxonomy" id="906689"/>
    <lineage>
        <taxon>Eukaryota</taxon>
        <taxon>Viridiplantae</taxon>
        <taxon>Streptophyta</taxon>
        <taxon>Embryophyta</taxon>
        <taxon>Tracheophyta</taxon>
        <taxon>Spermatophyta</taxon>
        <taxon>Magnoliopsida</taxon>
        <taxon>Liliopsida</taxon>
        <taxon>Asparagales</taxon>
        <taxon>Orchidaceae</taxon>
        <taxon>Epidendroideae</taxon>
        <taxon>Malaxideae</taxon>
        <taxon>Dendrobiinae</taxon>
        <taxon>Dendrobium</taxon>
    </lineage>
</organism>
<evidence type="ECO:0000259" key="1">
    <source>
        <dbReference type="Pfam" id="PF12776"/>
    </source>
</evidence>